<dbReference type="OrthoDB" id="4228396at2"/>
<dbReference type="RefSeq" id="WP_104439143.1">
    <property type="nucleotide sequence ID" value="NZ_PTJA01000015.1"/>
</dbReference>
<evidence type="ECO:0000313" key="5">
    <source>
        <dbReference type="Proteomes" id="UP000237749"/>
    </source>
</evidence>
<dbReference type="InterPro" id="IPR000182">
    <property type="entry name" value="GNAT_dom"/>
</dbReference>
<name>A0A2S6HLN5_9FIRM</name>
<feature type="domain" description="N-acetyltransferase" evidence="3">
    <location>
        <begin position="151"/>
        <end position="282"/>
    </location>
</feature>
<gene>
    <name evidence="4" type="ORF">BXY41_11578</name>
</gene>
<evidence type="ECO:0000256" key="1">
    <source>
        <dbReference type="ARBA" id="ARBA00022679"/>
    </source>
</evidence>
<dbReference type="PROSITE" id="PS51186">
    <property type="entry name" value="GNAT"/>
    <property type="match status" value="2"/>
</dbReference>
<feature type="domain" description="N-acetyltransferase" evidence="3">
    <location>
        <begin position="2"/>
        <end position="159"/>
    </location>
</feature>
<comment type="caution">
    <text evidence="4">The sequence shown here is derived from an EMBL/GenBank/DDBJ whole genome shotgun (WGS) entry which is preliminary data.</text>
</comment>
<proteinExistence type="predicted"/>
<evidence type="ECO:0000256" key="2">
    <source>
        <dbReference type="ARBA" id="ARBA00023315"/>
    </source>
</evidence>
<dbReference type="AlphaFoldDB" id="A0A2S6HLN5"/>
<keyword evidence="1 4" id="KW-0808">Transferase</keyword>
<dbReference type="Pfam" id="PF00583">
    <property type="entry name" value="Acetyltransf_1"/>
    <property type="match status" value="2"/>
</dbReference>
<accession>A0A2S6HLN5</accession>
<evidence type="ECO:0000259" key="3">
    <source>
        <dbReference type="PROSITE" id="PS51186"/>
    </source>
</evidence>
<dbReference type="Proteomes" id="UP000237749">
    <property type="component" value="Unassembled WGS sequence"/>
</dbReference>
<evidence type="ECO:0000313" key="4">
    <source>
        <dbReference type="EMBL" id="PPK78404.1"/>
    </source>
</evidence>
<dbReference type="InterPro" id="IPR016181">
    <property type="entry name" value="Acyl_CoA_acyltransferase"/>
</dbReference>
<sequence length="282" mass="32063">MLHYESLIHVGREEIYQSFLNAFSDYQVPMNMTFPQFEKMLKRRGFDPNVSVGAFEGDTLVGFILNGCRTWNGKATAYDVGTGVVPDFRKQGITSRMLQTARQNFGKSGVEQYVLEVLTANTSAANIYTKNGFTVEREFLCCQMDGGKNRTDLLHQTEPVMDPDWELFRTFWDYQPSWQNSIQSIEAVRECFNVSAVRINNCIVGYGIIEKTTGEIPQIAVDRNWRDKGIGSSILADLMKQTSSNQIKILNIDTRSKAMLQFITAAGFHNTVNQYEMILELK</sequence>
<dbReference type="PANTHER" id="PTHR43877">
    <property type="entry name" value="AMINOALKYLPHOSPHONATE N-ACETYLTRANSFERASE-RELATED-RELATED"/>
    <property type="match status" value="1"/>
</dbReference>
<keyword evidence="5" id="KW-1185">Reference proteome</keyword>
<organism evidence="4 5">
    <name type="scientific">Lacrimispora xylanisolvens</name>
    <dbReference type="NCBI Taxonomy" id="384636"/>
    <lineage>
        <taxon>Bacteria</taxon>
        <taxon>Bacillati</taxon>
        <taxon>Bacillota</taxon>
        <taxon>Clostridia</taxon>
        <taxon>Lachnospirales</taxon>
        <taxon>Lachnospiraceae</taxon>
        <taxon>Lacrimispora</taxon>
    </lineage>
</organism>
<keyword evidence="2" id="KW-0012">Acyltransferase</keyword>
<reference evidence="4 5" key="1">
    <citation type="submission" date="2018-02" db="EMBL/GenBank/DDBJ databases">
        <title>Genomic Encyclopedia of Archaeal and Bacterial Type Strains, Phase II (KMG-II): from individual species to whole genera.</title>
        <authorList>
            <person name="Goeker M."/>
        </authorList>
    </citation>
    <scope>NUCLEOTIDE SEQUENCE [LARGE SCALE GENOMIC DNA]</scope>
    <source>
        <strain evidence="4 5">DSM 3808</strain>
    </source>
</reference>
<dbReference type="GO" id="GO:0016747">
    <property type="term" value="F:acyltransferase activity, transferring groups other than amino-acyl groups"/>
    <property type="evidence" value="ECO:0007669"/>
    <property type="project" value="InterPro"/>
</dbReference>
<dbReference type="CDD" id="cd04301">
    <property type="entry name" value="NAT_SF"/>
    <property type="match status" value="2"/>
</dbReference>
<protein>
    <submittedName>
        <fullName evidence="4">Acetyltransferase (GNAT) family protein</fullName>
    </submittedName>
</protein>
<dbReference type="InterPro" id="IPR050832">
    <property type="entry name" value="Bact_Acetyltransf"/>
</dbReference>
<dbReference type="SUPFAM" id="SSF55729">
    <property type="entry name" value="Acyl-CoA N-acyltransferases (Nat)"/>
    <property type="match status" value="2"/>
</dbReference>
<dbReference type="Gene3D" id="3.40.630.30">
    <property type="match status" value="2"/>
</dbReference>
<dbReference type="EMBL" id="PTJA01000015">
    <property type="protein sequence ID" value="PPK78404.1"/>
    <property type="molecule type" value="Genomic_DNA"/>
</dbReference>